<keyword evidence="3" id="KW-1185">Reference proteome</keyword>
<dbReference type="InterPro" id="IPR025351">
    <property type="entry name" value="Pvc16_N"/>
</dbReference>
<dbReference type="AlphaFoldDB" id="D1BTK2"/>
<gene>
    <name evidence="2" type="ordered locus">Xcel_1962</name>
</gene>
<reference evidence="2 3" key="2">
    <citation type="journal article" date="2010" name="Stand. Genomic Sci.">
        <title>Complete genome sequence of Xylanimonas cellulosilytica type strain (XIL07).</title>
        <authorList>
            <person name="Foster B."/>
            <person name="Pukall R."/>
            <person name="Abt B."/>
            <person name="Nolan M."/>
            <person name="Glavina Del Rio T."/>
            <person name="Chen F."/>
            <person name="Lucas S."/>
            <person name="Tice H."/>
            <person name="Pitluck S."/>
            <person name="Cheng J.-F."/>
            <person name="Chertkov O."/>
            <person name="Brettin T."/>
            <person name="Han C."/>
            <person name="Detter J.C."/>
            <person name="Bruce D."/>
            <person name="Goodwin L."/>
            <person name="Ivanova N."/>
            <person name="Mavromatis K."/>
            <person name="Pati A."/>
            <person name="Mikhailova N."/>
            <person name="Chen A."/>
            <person name="Palaniappan K."/>
            <person name="Land M."/>
            <person name="Hauser L."/>
            <person name="Chang Y.-J."/>
            <person name="Jeffries C.D."/>
            <person name="Chain P."/>
            <person name="Rohde M."/>
            <person name="Goeker M."/>
            <person name="Bristow J."/>
            <person name="Eisen J.A."/>
            <person name="Markowitz V."/>
            <person name="Hugenholtz P."/>
            <person name="Kyrpides N.C."/>
            <person name="Klenk H.-P."/>
            <person name="Lapidus A."/>
        </authorList>
    </citation>
    <scope>NUCLEOTIDE SEQUENCE [LARGE SCALE GENOMIC DNA]</scope>
    <source>
        <strain evidence="3">DSM 15894 / CECT 5975 / LMG 20990 / XIL07</strain>
    </source>
</reference>
<feature type="domain" description="Pvc16 N-terminal" evidence="1">
    <location>
        <begin position="9"/>
        <end position="187"/>
    </location>
</feature>
<dbReference type="OrthoDB" id="527247at2"/>
<sequence>MITSIRAASRTLADFLQAQLEADPALDGLFTTSGTAKVYLNTPADMAGRTGLSVWLYQVVRDEHTLNAPPPRVSATGQRSTVLPLRLHYLLAPIGPSGQTDAPETEQVILGKALHALHARPVLRGTLLSDDYEGTSTELTVRLEPLSIDQLGRIWDALGTSYRTSVSMEVSVVELFADTVVTPGPPVLVPVLEPGIEVR</sequence>
<dbReference type="STRING" id="446471.Xcel_1962"/>
<name>D1BTK2_XYLCX</name>
<dbReference type="Pfam" id="PF14065">
    <property type="entry name" value="Pvc16_N"/>
    <property type="match status" value="1"/>
</dbReference>
<evidence type="ECO:0000313" key="2">
    <source>
        <dbReference type="EMBL" id="ACZ30981.1"/>
    </source>
</evidence>
<reference evidence="3" key="1">
    <citation type="submission" date="2009-11" db="EMBL/GenBank/DDBJ databases">
        <title>The complete chromosome of Xylanimonas cellulosilytica DSM 15894.</title>
        <authorList>
            <consortium name="US DOE Joint Genome Institute (JGI-PGF)"/>
            <person name="Lucas S."/>
            <person name="Copeland A."/>
            <person name="Lapidus A."/>
            <person name="Glavina del Rio T."/>
            <person name="Dalin E."/>
            <person name="Tice H."/>
            <person name="Bruce D."/>
            <person name="Goodwin L."/>
            <person name="Pitluck S."/>
            <person name="Kyrpides N."/>
            <person name="Mavromatis K."/>
            <person name="Ivanova N."/>
            <person name="Mikhailova N."/>
            <person name="Foster B."/>
            <person name="Clum A."/>
            <person name="Brettin T."/>
            <person name="Detter J.C."/>
            <person name="Han C."/>
            <person name="Larimer F."/>
            <person name="Land M."/>
            <person name="Hauser L."/>
            <person name="Markowitz V."/>
            <person name="Cheng J.F."/>
            <person name="Hugenholtz P."/>
            <person name="Woyke T."/>
            <person name="Wu D."/>
            <person name="Gehrich-Schroeter G."/>
            <person name="Schneider S."/>
            <person name="Pukall S.R."/>
            <person name="Klenk H.P."/>
            <person name="Eisen J.A."/>
        </authorList>
    </citation>
    <scope>NUCLEOTIDE SEQUENCE [LARGE SCALE GENOMIC DNA]</scope>
    <source>
        <strain evidence="3">DSM 15894 / CECT 5975 / LMG 20990 / XIL07</strain>
    </source>
</reference>
<evidence type="ECO:0000259" key="1">
    <source>
        <dbReference type="Pfam" id="PF14065"/>
    </source>
</evidence>
<dbReference type="EMBL" id="CP001821">
    <property type="protein sequence ID" value="ACZ30981.1"/>
    <property type="molecule type" value="Genomic_DNA"/>
</dbReference>
<dbReference type="eggNOG" id="ENOG5032WVR">
    <property type="taxonomic scope" value="Bacteria"/>
</dbReference>
<dbReference type="Proteomes" id="UP000002255">
    <property type="component" value="Chromosome"/>
</dbReference>
<dbReference type="HOGENOM" id="CLU_1371752_0_0_11"/>
<dbReference type="RefSeq" id="WP_012878723.1">
    <property type="nucleotide sequence ID" value="NC_013530.1"/>
</dbReference>
<evidence type="ECO:0000313" key="3">
    <source>
        <dbReference type="Proteomes" id="UP000002255"/>
    </source>
</evidence>
<organism evidence="2 3">
    <name type="scientific">Xylanimonas cellulosilytica (strain DSM 15894 / JCM 12276 / CECT 5975 / KCTC 9989 / LMG 20990 / NBRC 107835 / XIL07)</name>
    <dbReference type="NCBI Taxonomy" id="446471"/>
    <lineage>
        <taxon>Bacteria</taxon>
        <taxon>Bacillati</taxon>
        <taxon>Actinomycetota</taxon>
        <taxon>Actinomycetes</taxon>
        <taxon>Micrococcales</taxon>
        <taxon>Promicromonosporaceae</taxon>
        <taxon>Xylanimonas</taxon>
    </lineage>
</organism>
<accession>D1BTK2</accession>
<protein>
    <recommendedName>
        <fullName evidence="1">Pvc16 N-terminal domain-containing protein</fullName>
    </recommendedName>
</protein>
<proteinExistence type="predicted"/>
<dbReference type="KEGG" id="xce:Xcel_1962"/>